<proteinExistence type="predicted"/>
<protein>
    <submittedName>
        <fullName evidence="1">Uncharacterized protein</fullName>
    </submittedName>
</protein>
<dbReference type="HOGENOM" id="CLU_2942007_0_0_1"/>
<gene>
    <name evidence="1" type="ORF">M413DRAFT_443650</name>
</gene>
<reference evidence="1 2" key="1">
    <citation type="submission" date="2014-04" db="EMBL/GenBank/DDBJ databases">
        <authorList>
            <consortium name="DOE Joint Genome Institute"/>
            <person name="Kuo A."/>
            <person name="Gay G."/>
            <person name="Dore J."/>
            <person name="Kohler A."/>
            <person name="Nagy L.G."/>
            <person name="Floudas D."/>
            <person name="Copeland A."/>
            <person name="Barry K.W."/>
            <person name="Cichocki N."/>
            <person name="Veneault-Fourrey C."/>
            <person name="LaButti K."/>
            <person name="Lindquist E.A."/>
            <person name="Lipzen A."/>
            <person name="Lundell T."/>
            <person name="Morin E."/>
            <person name="Murat C."/>
            <person name="Sun H."/>
            <person name="Tunlid A."/>
            <person name="Henrissat B."/>
            <person name="Grigoriev I.V."/>
            <person name="Hibbett D.S."/>
            <person name="Martin F."/>
            <person name="Nordberg H.P."/>
            <person name="Cantor M.N."/>
            <person name="Hua S.X."/>
        </authorList>
    </citation>
    <scope>NUCLEOTIDE SEQUENCE [LARGE SCALE GENOMIC DNA]</scope>
    <source>
        <strain evidence="2">h7</strain>
    </source>
</reference>
<reference evidence="2" key="2">
    <citation type="submission" date="2015-01" db="EMBL/GenBank/DDBJ databases">
        <title>Evolutionary Origins and Diversification of the Mycorrhizal Mutualists.</title>
        <authorList>
            <consortium name="DOE Joint Genome Institute"/>
            <consortium name="Mycorrhizal Genomics Consortium"/>
            <person name="Kohler A."/>
            <person name="Kuo A."/>
            <person name="Nagy L.G."/>
            <person name="Floudas D."/>
            <person name="Copeland A."/>
            <person name="Barry K.W."/>
            <person name="Cichocki N."/>
            <person name="Veneault-Fourrey C."/>
            <person name="LaButti K."/>
            <person name="Lindquist E.A."/>
            <person name="Lipzen A."/>
            <person name="Lundell T."/>
            <person name="Morin E."/>
            <person name="Murat C."/>
            <person name="Riley R."/>
            <person name="Ohm R."/>
            <person name="Sun H."/>
            <person name="Tunlid A."/>
            <person name="Henrissat B."/>
            <person name="Grigoriev I.V."/>
            <person name="Hibbett D.S."/>
            <person name="Martin F."/>
        </authorList>
    </citation>
    <scope>NUCLEOTIDE SEQUENCE [LARGE SCALE GENOMIC DNA]</scope>
    <source>
        <strain evidence="2">h7</strain>
    </source>
</reference>
<sequence length="60" mass="6774">LCAEHQEASSWAWNSVLHAAGYSAWRGTVHKLRRCRFGQGEAERSREGLVLRLSLCPMCT</sequence>
<dbReference type="EMBL" id="KN831775">
    <property type="protein sequence ID" value="KIM43745.1"/>
    <property type="molecule type" value="Genomic_DNA"/>
</dbReference>
<dbReference type="AlphaFoldDB" id="A0A0C3C4F8"/>
<evidence type="ECO:0000313" key="2">
    <source>
        <dbReference type="Proteomes" id="UP000053424"/>
    </source>
</evidence>
<keyword evidence="2" id="KW-1185">Reference proteome</keyword>
<feature type="non-terminal residue" evidence="1">
    <location>
        <position position="1"/>
    </location>
</feature>
<dbReference type="Proteomes" id="UP000053424">
    <property type="component" value="Unassembled WGS sequence"/>
</dbReference>
<name>A0A0C3C4F8_HEBCY</name>
<evidence type="ECO:0000313" key="1">
    <source>
        <dbReference type="EMBL" id="KIM43745.1"/>
    </source>
</evidence>
<accession>A0A0C3C4F8</accession>
<organism evidence="1 2">
    <name type="scientific">Hebeloma cylindrosporum</name>
    <dbReference type="NCBI Taxonomy" id="76867"/>
    <lineage>
        <taxon>Eukaryota</taxon>
        <taxon>Fungi</taxon>
        <taxon>Dikarya</taxon>
        <taxon>Basidiomycota</taxon>
        <taxon>Agaricomycotina</taxon>
        <taxon>Agaricomycetes</taxon>
        <taxon>Agaricomycetidae</taxon>
        <taxon>Agaricales</taxon>
        <taxon>Agaricineae</taxon>
        <taxon>Hymenogastraceae</taxon>
        <taxon>Hebeloma</taxon>
    </lineage>
</organism>